<dbReference type="RefSeq" id="WP_060959652.1">
    <property type="nucleotide sequence ID" value="NZ_CP025299.1"/>
</dbReference>
<gene>
    <name evidence="1" type="ORF">CXR34_16745</name>
</gene>
<dbReference type="STRING" id="162426.RM52_08090"/>
<name>A0A134DHN7_9MICO</name>
<dbReference type="KEGG" id="mhos:CXR34_16745"/>
<proteinExistence type="predicted"/>
<organism evidence="1">
    <name type="scientific">Microbacterium hominis</name>
    <dbReference type="NCBI Taxonomy" id="162426"/>
    <lineage>
        <taxon>Bacteria</taxon>
        <taxon>Bacillati</taxon>
        <taxon>Actinomycetota</taxon>
        <taxon>Actinomycetes</taxon>
        <taxon>Micrococcales</taxon>
        <taxon>Microbacteriaceae</taxon>
        <taxon>Microbacterium</taxon>
    </lineage>
</organism>
<dbReference type="OrthoDB" id="3209791at2"/>
<sequence length="228" mass="24158">MNRVVTVARMQFVNKYTFVWLPLIILGATLVLSIAIFAMIPYGGAKYGGGSQAPIWYFFGLGIMSLSYTFPFSQALSITRREFFFGTMLAALVTAAMLGLVFAVGGAVERATGGWGVNGYFFSLDWIWTAGAIGAGVFFGVTAMLLFILGFWGATIYRRYGALGLTVALVTVGLLLVAALWLVARLEAWAAVGAWLTALGPMGLTGVLAVAGVALGAVSFATLRRAIP</sequence>
<dbReference type="EMBL" id="CP025299">
    <property type="protein sequence ID" value="AUG30946.1"/>
    <property type="molecule type" value="Genomic_DNA"/>
</dbReference>
<dbReference type="Proteomes" id="UP000233276">
    <property type="component" value="Chromosome"/>
</dbReference>
<dbReference type="AlphaFoldDB" id="A0A134DHN7"/>
<protein>
    <submittedName>
        <fullName evidence="1">Uncharacterized protein</fullName>
    </submittedName>
</protein>
<accession>A0A134DHN7</accession>
<evidence type="ECO:0000313" key="1">
    <source>
        <dbReference type="EMBL" id="AUG30946.1"/>
    </source>
</evidence>
<reference evidence="1" key="1">
    <citation type="submission" date="2017-12" db="EMBL/GenBank/DDBJ databases">
        <title>Isolation and characterization of estrogens degradatiion strain Microbacterium hominis SJTG1.</title>
        <authorList>
            <person name="Xiong W."/>
            <person name="Yin C."/>
            <person name="Zheng D."/>
            <person name="Liang R."/>
        </authorList>
    </citation>
    <scope>NUCLEOTIDE SEQUENCE [LARGE SCALE GENOMIC DNA]</scope>
    <source>
        <strain evidence="1">SJTG1</strain>
    </source>
</reference>